<feature type="domain" description="Carbohydrate kinase PfkB" evidence="1">
    <location>
        <begin position="7"/>
        <end position="280"/>
    </location>
</feature>
<dbReference type="GO" id="GO:0016301">
    <property type="term" value="F:kinase activity"/>
    <property type="evidence" value="ECO:0007669"/>
    <property type="project" value="UniProtKB-KW"/>
</dbReference>
<dbReference type="Proteomes" id="UP000718564">
    <property type="component" value="Unassembled WGS sequence"/>
</dbReference>
<reference evidence="2 3" key="1">
    <citation type="submission" date="2018-06" db="EMBL/GenBank/DDBJ databases">
        <title>Comparative genomics of Brasilonema spp. strains.</title>
        <authorList>
            <person name="Alvarenga D.O."/>
            <person name="Fiore M.F."/>
            <person name="Varani A.M."/>
        </authorList>
    </citation>
    <scope>NUCLEOTIDE SEQUENCE [LARGE SCALE GENOMIC DNA]</scope>
    <source>
        <strain evidence="2 3">SPC951</strain>
    </source>
</reference>
<dbReference type="CDD" id="cd01945">
    <property type="entry name" value="ribokinase_group_B"/>
    <property type="match status" value="1"/>
</dbReference>
<dbReference type="Gene3D" id="3.40.1190.20">
    <property type="match status" value="1"/>
</dbReference>
<comment type="caution">
    <text evidence="2">The sequence shown here is derived from an EMBL/GenBank/DDBJ whole genome shotgun (WGS) entry which is preliminary data.</text>
</comment>
<keyword evidence="2" id="KW-0418">Kinase</keyword>
<gene>
    <name evidence="2" type="ORF">DP116_15740</name>
</gene>
<organism evidence="2 3">
    <name type="scientific">Brasilonema bromeliae SPC951</name>
    <dbReference type="NCBI Taxonomy" id="385972"/>
    <lineage>
        <taxon>Bacteria</taxon>
        <taxon>Bacillati</taxon>
        <taxon>Cyanobacteriota</taxon>
        <taxon>Cyanophyceae</taxon>
        <taxon>Nostocales</taxon>
        <taxon>Scytonemataceae</taxon>
        <taxon>Brasilonema</taxon>
        <taxon>Bromeliae group (in: Brasilonema)</taxon>
    </lineage>
</organism>
<dbReference type="SUPFAM" id="SSF53613">
    <property type="entry name" value="Ribokinase-like"/>
    <property type="match status" value="1"/>
</dbReference>
<dbReference type="Pfam" id="PF00294">
    <property type="entry name" value="PfkB"/>
    <property type="match status" value="1"/>
</dbReference>
<dbReference type="InterPro" id="IPR011611">
    <property type="entry name" value="PfkB_dom"/>
</dbReference>
<evidence type="ECO:0000259" key="1">
    <source>
        <dbReference type="Pfam" id="PF00294"/>
    </source>
</evidence>
<dbReference type="InterPro" id="IPR052562">
    <property type="entry name" value="Ketohexokinase-related"/>
</dbReference>
<protein>
    <submittedName>
        <fullName evidence="2">Sugar kinase</fullName>
    </submittedName>
</protein>
<dbReference type="EMBL" id="QMEB01000117">
    <property type="protein sequence ID" value="NMG20834.1"/>
    <property type="molecule type" value="Genomic_DNA"/>
</dbReference>
<dbReference type="PANTHER" id="PTHR42774:SF3">
    <property type="entry name" value="KETOHEXOKINASE"/>
    <property type="match status" value="1"/>
</dbReference>
<accession>A0ABX1P8S3</accession>
<dbReference type="RefSeq" id="WP_169156090.1">
    <property type="nucleotide sequence ID" value="NZ_CAWPJE010000109.1"/>
</dbReference>
<keyword evidence="2" id="KW-0808">Transferase</keyword>
<proteinExistence type="predicted"/>
<sequence>MEKYGLFVGLVTLDLIYLAQSPPLNNQKIVAADYTVAAGGPATNAAVTFSHLGNQATVLGVVGSHPMTQLIKGDLANYKVEITDLNPTTQNAPPVSSIIVTQATGERAVISINAVKTQATRESIEPEVLQNVDIVLIDGHQMTVGNEIAQIAKARNIPVVIDGGSWKNGFDKILPFVDYAICSANFHPPNCQTEDEVFAYLSGFGISHIAITHGQKPIRYLQDGKAGFIDVATVQAVDTLGAGDIFHGAFCHHILRESFTTALQQAAHVAALSCQFFGTRRWMHS</sequence>
<name>A0ABX1P8S3_9CYAN</name>
<keyword evidence="3" id="KW-1185">Reference proteome</keyword>
<evidence type="ECO:0000313" key="2">
    <source>
        <dbReference type="EMBL" id="NMG20834.1"/>
    </source>
</evidence>
<evidence type="ECO:0000313" key="3">
    <source>
        <dbReference type="Proteomes" id="UP000718564"/>
    </source>
</evidence>
<dbReference type="InterPro" id="IPR029056">
    <property type="entry name" value="Ribokinase-like"/>
</dbReference>
<dbReference type="PANTHER" id="PTHR42774">
    <property type="entry name" value="PHOSPHOTRANSFERASE SYSTEM TRANSPORT PROTEIN"/>
    <property type="match status" value="1"/>
</dbReference>